<evidence type="ECO:0000259" key="4">
    <source>
        <dbReference type="PROSITE" id="PS01124"/>
    </source>
</evidence>
<protein>
    <submittedName>
        <fullName evidence="5">Transcriptional regulator, AraC family</fullName>
    </submittedName>
</protein>
<keyword evidence="3" id="KW-0804">Transcription</keyword>
<evidence type="ECO:0000313" key="5">
    <source>
        <dbReference type="EMBL" id="EEG28614.1"/>
    </source>
</evidence>
<dbReference type="eggNOG" id="COG2169">
    <property type="taxonomic scope" value="Bacteria"/>
</dbReference>
<reference evidence="5 6" key="1">
    <citation type="submission" date="2009-01" db="EMBL/GenBank/DDBJ databases">
        <authorList>
            <person name="Fulton L."/>
            <person name="Clifton S."/>
            <person name="Fulton B."/>
            <person name="Xu J."/>
            <person name="Minx P."/>
            <person name="Pepin K.H."/>
            <person name="Johnson M."/>
            <person name="Bhonagiri V."/>
            <person name="Nash W.E."/>
            <person name="Mardis E.R."/>
            <person name="Wilson R.K."/>
        </authorList>
    </citation>
    <scope>NUCLEOTIDE SEQUENCE [LARGE SCALE GENOMIC DNA]</scope>
    <source>
        <strain evidence="5 6">DSM 5476</strain>
    </source>
</reference>
<proteinExistence type="predicted"/>
<evidence type="ECO:0000256" key="2">
    <source>
        <dbReference type="ARBA" id="ARBA00023125"/>
    </source>
</evidence>
<dbReference type="InterPro" id="IPR018062">
    <property type="entry name" value="HTH_AraC-typ_CS"/>
</dbReference>
<dbReference type="PANTHER" id="PTHR43280">
    <property type="entry name" value="ARAC-FAMILY TRANSCRIPTIONAL REGULATOR"/>
    <property type="match status" value="1"/>
</dbReference>
<keyword evidence="1" id="KW-0805">Transcription regulation</keyword>
<dbReference type="InterPro" id="IPR014710">
    <property type="entry name" value="RmlC-like_jellyroll"/>
</dbReference>
<feature type="domain" description="HTH araC/xylS-type" evidence="4">
    <location>
        <begin position="176"/>
        <end position="274"/>
    </location>
</feature>
<gene>
    <name evidence="5" type="ORF">CLOSTMETH_03798</name>
</gene>
<dbReference type="InterPro" id="IPR018060">
    <property type="entry name" value="HTH_AraC"/>
</dbReference>
<dbReference type="SUPFAM" id="SSF46689">
    <property type="entry name" value="Homeodomain-like"/>
    <property type="match status" value="2"/>
</dbReference>
<dbReference type="AlphaFoldDB" id="C0EIV3"/>
<keyword evidence="2" id="KW-0238">DNA-binding</keyword>
<dbReference type="Gene3D" id="1.10.10.60">
    <property type="entry name" value="Homeodomain-like"/>
    <property type="match status" value="2"/>
</dbReference>
<dbReference type="Pfam" id="PF12833">
    <property type="entry name" value="HTH_18"/>
    <property type="match status" value="1"/>
</dbReference>
<dbReference type="PROSITE" id="PS01124">
    <property type="entry name" value="HTH_ARAC_FAMILY_2"/>
    <property type="match status" value="1"/>
</dbReference>
<name>C0EIV3_9FIRM</name>
<dbReference type="STRING" id="537013.CLOSTMETH_03798"/>
<evidence type="ECO:0000256" key="1">
    <source>
        <dbReference type="ARBA" id="ARBA00023015"/>
    </source>
</evidence>
<comment type="caution">
    <text evidence="5">The sequence shown here is derived from an EMBL/GenBank/DDBJ whole genome shotgun (WGS) entry which is preliminary data.</text>
</comment>
<accession>C0EIV3</accession>
<reference evidence="5 6" key="2">
    <citation type="submission" date="2009-02" db="EMBL/GenBank/DDBJ databases">
        <title>Draft genome sequence of Clostridium methylpentosum (DSM 5476).</title>
        <authorList>
            <person name="Sudarsanam P."/>
            <person name="Ley R."/>
            <person name="Guruge J."/>
            <person name="Turnbaugh P.J."/>
            <person name="Mahowald M."/>
            <person name="Liep D."/>
            <person name="Gordon J."/>
        </authorList>
    </citation>
    <scope>NUCLEOTIDE SEQUENCE [LARGE SCALE GENOMIC DNA]</scope>
    <source>
        <strain evidence="5 6">DSM 5476</strain>
    </source>
</reference>
<dbReference type="Gene3D" id="2.60.120.10">
    <property type="entry name" value="Jelly Rolls"/>
    <property type="match status" value="1"/>
</dbReference>
<dbReference type="PROSITE" id="PS00041">
    <property type="entry name" value="HTH_ARAC_FAMILY_1"/>
    <property type="match status" value="1"/>
</dbReference>
<keyword evidence="6" id="KW-1185">Reference proteome</keyword>
<dbReference type="GO" id="GO:0003700">
    <property type="term" value="F:DNA-binding transcription factor activity"/>
    <property type="evidence" value="ECO:0007669"/>
    <property type="project" value="InterPro"/>
</dbReference>
<evidence type="ECO:0000256" key="3">
    <source>
        <dbReference type="ARBA" id="ARBA00023163"/>
    </source>
</evidence>
<dbReference type="EMBL" id="ACEC01000130">
    <property type="protein sequence ID" value="EEG28614.1"/>
    <property type="molecule type" value="Genomic_DNA"/>
</dbReference>
<dbReference type="Proteomes" id="UP000003340">
    <property type="component" value="Unassembled WGS sequence"/>
</dbReference>
<dbReference type="InterPro" id="IPR009057">
    <property type="entry name" value="Homeodomain-like_sf"/>
</dbReference>
<dbReference type="Pfam" id="PF02311">
    <property type="entry name" value="AraC_binding"/>
    <property type="match status" value="1"/>
</dbReference>
<dbReference type="HOGENOM" id="CLU_000445_88_3_9"/>
<dbReference type="InterPro" id="IPR037923">
    <property type="entry name" value="HTH-like"/>
</dbReference>
<organism evidence="5 6">
    <name type="scientific">[Clostridium] methylpentosum DSM 5476</name>
    <dbReference type="NCBI Taxonomy" id="537013"/>
    <lineage>
        <taxon>Bacteria</taxon>
        <taxon>Bacillati</taxon>
        <taxon>Bacillota</taxon>
        <taxon>Clostridia</taxon>
        <taxon>Eubacteriales</taxon>
        <taxon>Oscillospiraceae</taxon>
        <taxon>Oscillospiraceae incertae sedis</taxon>
    </lineage>
</organism>
<dbReference type="SMART" id="SM00342">
    <property type="entry name" value="HTH_ARAC"/>
    <property type="match status" value="1"/>
</dbReference>
<evidence type="ECO:0000313" key="6">
    <source>
        <dbReference type="Proteomes" id="UP000003340"/>
    </source>
</evidence>
<dbReference type="GO" id="GO:0043565">
    <property type="term" value="F:sequence-specific DNA binding"/>
    <property type="evidence" value="ECO:0007669"/>
    <property type="project" value="InterPro"/>
</dbReference>
<sequence length="307" mass="35540">MKAFHEVRSYRSNYSLWHSTYQDISFLAHWHNEIELILLRTGSSSISVNDRTFEAQQGDLIICNSGDIHYSDAANQQNTIDFIVFDPALLGQNYPSLLCPQHLIPGGFLQEHRLIAPLDHLIETIDAELDEKQLYYQEIITAALREFWFRLRRCIPDEPSDVHLQGQRSEFLYAFHQLLGFLEEHFSEDIPLETAASMIGYSTGYFSKTFKRLIGINYITYLNMLRIEHAVSCLQSSSDKIIDIALQCGFHNIRTFNRTFREITGYSPTEFLQHSSADSFSLTYYQRRSSEQKLAQDDSPTIINNQC</sequence>
<dbReference type="SUPFAM" id="SSF51215">
    <property type="entry name" value="Regulatory protein AraC"/>
    <property type="match status" value="1"/>
</dbReference>
<dbReference type="InterPro" id="IPR003313">
    <property type="entry name" value="AraC-bd"/>
</dbReference>
<dbReference type="PANTHER" id="PTHR43280:SF2">
    <property type="entry name" value="HTH-TYPE TRANSCRIPTIONAL REGULATOR EXSA"/>
    <property type="match status" value="1"/>
</dbReference>